<reference evidence="8" key="1">
    <citation type="journal article" date="2020" name="Fungal Divers.">
        <title>Resolving the Mortierellaceae phylogeny through synthesis of multi-gene phylogenetics and phylogenomics.</title>
        <authorList>
            <person name="Vandepol N."/>
            <person name="Liber J."/>
            <person name="Desiro A."/>
            <person name="Na H."/>
            <person name="Kennedy M."/>
            <person name="Barry K."/>
            <person name="Grigoriev I.V."/>
            <person name="Miller A.N."/>
            <person name="O'Donnell K."/>
            <person name="Stajich J.E."/>
            <person name="Bonito G."/>
        </authorList>
    </citation>
    <scope>NUCLEOTIDE SEQUENCE</scope>
    <source>
        <strain evidence="8">REB-010B</strain>
    </source>
</reference>
<dbReference type="PANTHER" id="PTHR11132">
    <property type="entry name" value="SOLUTE CARRIER FAMILY 35"/>
    <property type="match status" value="1"/>
</dbReference>
<feature type="transmembrane region" description="Helical" evidence="6">
    <location>
        <begin position="671"/>
        <end position="692"/>
    </location>
</feature>
<evidence type="ECO:0000313" key="9">
    <source>
        <dbReference type="Proteomes" id="UP000738325"/>
    </source>
</evidence>
<evidence type="ECO:0000256" key="1">
    <source>
        <dbReference type="ARBA" id="ARBA00004141"/>
    </source>
</evidence>
<evidence type="ECO:0000256" key="5">
    <source>
        <dbReference type="SAM" id="MobiDB-lite"/>
    </source>
</evidence>
<feature type="transmembrane region" description="Helical" evidence="6">
    <location>
        <begin position="470"/>
        <end position="488"/>
    </location>
</feature>
<feature type="compositionally biased region" description="Polar residues" evidence="5">
    <location>
        <begin position="18"/>
        <end position="39"/>
    </location>
</feature>
<feature type="transmembrane region" description="Helical" evidence="6">
    <location>
        <begin position="521"/>
        <end position="540"/>
    </location>
</feature>
<gene>
    <name evidence="8" type="primary">SLY41_2</name>
    <name evidence="8" type="ORF">BGZ99_006205</name>
</gene>
<feature type="transmembrane region" description="Helical" evidence="6">
    <location>
        <begin position="698"/>
        <end position="714"/>
    </location>
</feature>
<proteinExistence type="predicted"/>
<dbReference type="Proteomes" id="UP000738325">
    <property type="component" value="Unassembled WGS sequence"/>
</dbReference>
<dbReference type="GO" id="GO:0016020">
    <property type="term" value="C:membrane"/>
    <property type="evidence" value="ECO:0007669"/>
    <property type="project" value="UniProtKB-SubCell"/>
</dbReference>
<dbReference type="Pfam" id="PF03151">
    <property type="entry name" value="TPT"/>
    <property type="match status" value="2"/>
</dbReference>
<protein>
    <submittedName>
        <fullName evidence="8">Suppressor of loss of ypt1</fullName>
    </submittedName>
</protein>
<dbReference type="InterPro" id="IPR004853">
    <property type="entry name" value="Sugar_P_trans_dom"/>
</dbReference>
<feature type="compositionally biased region" description="Polar residues" evidence="5">
    <location>
        <begin position="175"/>
        <end position="187"/>
    </location>
</feature>
<evidence type="ECO:0000256" key="2">
    <source>
        <dbReference type="ARBA" id="ARBA00022692"/>
    </source>
</evidence>
<organism evidence="8 9">
    <name type="scientific">Dissophora globulifera</name>
    <dbReference type="NCBI Taxonomy" id="979702"/>
    <lineage>
        <taxon>Eukaryota</taxon>
        <taxon>Fungi</taxon>
        <taxon>Fungi incertae sedis</taxon>
        <taxon>Mucoromycota</taxon>
        <taxon>Mortierellomycotina</taxon>
        <taxon>Mortierellomycetes</taxon>
        <taxon>Mortierellales</taxon>
        <taxon>Mortierellaceae</taxon>
        <taxon>Dissophora</taxon>
    </lineage>
</organism>
<dbReference type="OrthoDB" id="1588579at2759"/>
<accession>A0A9P6RHC2</accession>
<feature type="compositionally biased region" description="Polar residues" evidence="5">
    <location>
        <begin position="63"/>
        <end position="107"/>
    </location>
</feature>
<evidence type="ECO:0000313" key="8">
    <source>
        <dbReference type="EMBL" id="KAG0317601.1"/>
    </source>
</evidence>
<evidence type="ECO:0000256" key="6">
    <source>
        <dbReference type="SAM" id="Phobius"/>
    </source>
</evidence>
<feature type="transmembrane region" description="Helical" evidence="6">
    <location>
        <begin position="495"/>
        <end position="515"/>
    </location>
</feature>
<feature type="region of interest" description="Disordered" evidence="5">
    <location>
        <begin position="162"/>
        <end position="195"/>
    </location>
</feature>
<dbReference type="InterPro" id="IPR050186">
    <property type="entry name" value="TPT_transporter"/>
</dbReference>
<comment type="subcellular location">
    <subcellularLocation>
        <location evidence="1">Membrane</location>
        <topology evidence="1">Multi-pass membrane protein</topology>
    </subcellularLocation>
</comment>
<feature type="transmembrane region" description="Helical" evidence="6">
    <location>
        <begin position="638"/>
        <end position="659"/>
    </location>
</feature>
<feature type="transmembrane region" description="Helical" evidence="6">
    <location>
        <begin position="390"/>
        <end position="411"/>
    </location>
</feature>
<feature type="compositionally biased region" description="Basic residues" evidence="5">
    <location>
        <begin position="108"/>
        <end position="118"/>
    </location>
</feature>
<name>A0A9P6RHC2_9FUNG</name>
<keyword evidence="2 6" id="KW-0812">Transmembrane</keyword>
<dbReference type="EMBL" id="JAAAIP010000415">
    <property type="protein sequence ID" value="KAG0317601.1"/>
    <property type="molecule type" value="Genomic_DNA"/>
</dbReference>
<feature type="transmembrane region" description="Helical" evidence="6">
    <location>
        <begin position="423"/>
        <end position="450"/>
    </location>
</feature>
<sequence length="767" mass="82235">MAAATTASTLPLSQQHLHFQGSKNHPSSTPSVANQPRTHTSAREHQPTPADALFETLTDRTHGSSNDQATLSINVDQLPTPRTSISSGTSTPANSLSPGSSSQAHLHSPTHTRQHLHLSSHSGSASALSSTSHTSIQSNLASTSSNGGFVASNGYAHTINTRSPLQYPPYRSASPDVSTKLNTTDHGSSMAPATFTADQNTATTANAPSLYSSMVGGAVATGAGGSSITTATSNGRTLIQHQHDGGSQHLIFQKQQQQHQLQQELILEDEKEVHKKKARSAIGGVSVFLPPALNQSLTKVVQSAKDAVTSPLSPHSKTLLPTSRLSTIAESGAGGRASAYAPRSSMRHKLRLSSIVRTLKLPMICLAWYMSSAVTNNIGKQIMNQFQYPVTLTFVQFWFVSVFCFIAGAGFNMTRIRRPTRAIVEMTAPLVGFQVVGHVFSSVAISRVPLSVVHTVKVGPQGFLTMTPRFFWDALTPLFTVLFYRVVLGTTYSRAVYLSLVPLTAGVMLACRMSLEFNNLVGLSCALLSTLVFVMQNVFTKKILSGSKAKHPQQDEVGMNGFGNRESISTTAGLDSISDGHGGDSSNSGAPQKLDKINILFYSSTLAAICMIPMWFYVEGSTLMFSEDPLGTESGSTGTWSVILWLLFLNGVSHFFQNFLAFSVLALTSPVTYSIASLVKRIVVIVASIIYFHQTLGATQWTGVCMTFWGLWMYNSAKNAAKVNPASGIMGSTKVGRRMSRGFGKDLLDSELDGGPSSRNNKVGFMV</sequence>
<evidence type="ECO:0000256" key="3">
    <source>
        <dbReference type="ARBA" id="ARBA00022989"/>
    </source>
</evidence>
<dbReference type="AlphaFoldDB" id="A0A9P6RHC2"/>
<evidence type="ECO:0000259" key="7">
    <source>
        <dbReference type="Pfam" id="PF03151"/>
    </source>
</evidence>
<dbReference type="InterPro" id="IPR037185">
    <property type="entry name" value="EmrE-like"/>
</dbReference>
<keyword evidence="3 6" id="KW-1133">Transmembrane helix</keyword>
<feature type="domain" description="Sugar phosphate transporter" evidence="7">
    <location>
        <begin position="593"/>
        <end position="715"/>
    </location>
</feature>
<feature type="transmembrane region" description="Helical" evidence="6">
    <location>
        <begin position="599"/>
        <end position="618"/>
    </location>
</feature>
<evidence type="ECO:0000256" key="4">
    <source>
        <dbReference type="ARBA" id="ARBA00023136"/>
    </source>
</evidence>
<feature type="compositionally biased region" description="Low complexity" evidence="5">
    <location>
        <begin position="119"/>
        <end position="131"/>
    </location>
</feature>
<keyword evidence="4 6" id="KW-0472">Membrane</keyword>
<feature type="domain" description="Sugar phosphate transporter" evidence="7">
    <location>
        <begin position="360"/>
        <end position="549"/>
    </location>
</feature>
<feature type="region of interest" description="Disordered" evidence="5">
    <location>
        <begin position="18"/>
        <end position="131"/>
    </location>
</feature>
<dbReference type="SUPFAM" id="SSF103481">
    <property type="entry name" value="Multidrug resistance efflux transporter EmrE"/>
    <property type="match status" value="1"/>
</dbReference>
<keyword evidence="9" id="KW-1185">Reference proteome</keyword>
<comment type="caution">
    <text evidence="8">The sequence shown here is derived from an EMBL/GenBank/DDBJ whole genome shotgun (WGS) entry which is preliminary data.</text>
</comment>